<evidence type="ECO:0000313" key="2">
    <source>
        <dbReference type="Proteomes" id="UP001151760"/>
    </source>
</evidence>
<accession>A0ABQ5IC11</accession>
<dbReference type="InterPro" id="IPR036691">
    <property type="entry name" value="Endo/exonu/phosph_ase_sf"/>
</dbReference>
<dbReference type="GO" id="GO:0003964">
    <property type="term" value="F:RNA-directed DNA polymerase activity"/>
    <property type="evidence" value="ECO:0007669"/>
    <property type="project" value="UniProtKB-KW"/>
</dbReference>
<keyword evidence="2" id="KW-1185">Reference proteome</keyword>
<keyword evidence="1" id="KW-0548">Nucleotidyltransferase</keyword>
<keyword evidence="1" id="KW-0695">RNA-directed DNA polymerase</keyword>
<dbReference type="Proteomes" id="UP001151760">
    <property type="component" value="Unassembled WGS sequence"/>
</dbReference>
<dbReference type="EMBL" id="BQNB010020557">
    <property type="protein sequence ID" value="GJT97230.1"/>
    <property type="molecule type" value="Genomic_DNA"/>
</dbReference>
<dbReference type="PANTHER" id="PTHR33116:SF84">
    <property type="entry name" value="RNA-DIRECTED DNA POLYMERASE"/>
    <property type="match status" value="1"/>
</dbReference>
<proteinExistence type="predicted"/>
<protein>
    <submittedName>
        <fullName evidence="1">RNA-directed DNA polymerase, eukaryota, reverse transcriptase zinc-binding domain protein</fullName>
    </submittedName>
</protein>
<dbReference type="PANTHER" id="PTHR33116">
    <property type="entry name" value="REVERSE TRANSCRIPTASE ZINC-BINDING DOMAIN-CONTAINING PROTEIN-RELATED-RELATED"/>
    <property type="match status" value="1"/>
</dbReference>
<keyword evidence="1" id="KW-0808">Transferase</keyword>
<reference evidence="1" key="1">
    <citation type="journal article" date="2022" name="Int. J. Mol. Sci.">
        <title>Draft Genome of Tanacetum Coccineum: Genomic Comparison of Closely Related Tanacetum-Family Plants.</title>
        <authorList>
            <person name="Yamashiro T."/>
            <person name="Shiraishi A."/>
            <person name="Nakayama K."/>
            <person name="Satake H."/>
        </authorList>
    </citation>
    <scope>NUCLEOTIDE SEQUENCE</scope>
</reference>
<sequence>MKPRTKNDKSSKFKSSFGVIRFKGLRHGAQAFKSKSRINKANVPKETGINQQNLADKEGFVEVRNRRRIIGGQRNMGHKGNHGFNQGFRKEMGNRKENVKYAYQPKVFDLKPVIEKNLKSSNGNAFASPSKIQKIWKASQENRKLRESFDEFIKKKLQPNCIETKDWTYDMIQYFKYQWKAMERMEEEVSEEEDVFDSHNQAVNSLIANEVGFKQKEIAKFITESKIHICALIETHLKTKGIGKPINSLDLEGHKRIVHDVPWVLMGDFNVTLKPEEHYNGSSVMTYDMGEFIDAINSLEKLDKIMVNDEFLGKFDQADGMFLPYLISDHSPAMLIIPDKIAKRKKSFRVVQKLKQLKRPLNNLNWNNGNIFEKVVILKEKLKKAQSDVDADPFNNAKREIASHLFEEYTVAAEDEIKLFHKKVKIHWLKAGDRNNAFFYRILKARKHKSRVESICGEDGKSYEGNEVPNQYLTPEEAEEMVREVTDAEIKAVLFDINFSKAARPDGYSACFYKKSWQIVGKEICLAVKEFFTCGKILREINATLIALVPKLDTSNRVSNFRPIACCNVLYKITIIKKSLDEFSKVSGLHPNLSKSTILFGSILDYYKAKMLQVLPLKCGKLPMKYLGVPLLAKRLRVKDCVSLIENVENMISCWRNKLLSYAGRV</sequence>
<evidence type="ECO:0000313" key="1">
    <source>
        <dbReference type="EMBL" id="GJT97230.1"/>
    </source>
</evidence>
<gene>
    <name evidence="1" type="ORF">Tco_1092748</name>
</gene>
<dbReference type="Gene3D" id="3.60.10.10">
    <property type="entry name" value="Endonuclease/exonuclease/phosphatase"/>
    <property type="match status" value="1"/>
</dbReference>
<comment type="caution">
    <text evidence="1">The sequence shown here is derived from an EMBL/GenBank/DDBJ whole genome shotgun (WGS) entry which is preliminary data.</text>
</comment>
<reference evidence="1" key="2">
    <citation type="submission" date="2022-01" db="EMBL/GenBank/DDBJ databases">
        <authorList>
            <person name="Yamashiro T."/>
            <person name="Shiraishi A."/>
            <person name="Satake H."/>
            <person name="Nakayama K."/>
        </authorList>
    </citation>
    <scope>NUCLEOTIDE SEQUENCE</scope>
</reference>
<dbReference type="SUPFAM" id="SSF56219">
    <property type="entry name" value="DNase I-like"/>
    <property type="match status" value="1"/>
</dbReference>
<name>A0ABQ5IC11_9ASTR</name>
<organism evidence="1 2">
    <name type="scientific">Tanacetum coccineum</name>
    <dbReference type="NCBI Taxonomy" id="301880"/>
    <lineage>
        <taxon>Eukaryota</taxon>
        <taxon>Viridiplantae</taxon>
        <taxon>Streptophyta</taxon>
        <taxon>Embryophyta</taxon>
        <taxon>Tracheophyta</taxon>
        <taxon>Spermatophyta</taxon>
        <taxon>Magnoliopsida</taxon>
        <taxon>eudicotyledons</taxon>
        <taxon>Gunneridae</taxon>
        <taxon>Pentapetalae</taxon>
        <taxon>asterids</taxon>
        <taxon>campanulids</taxon>
        <taxon>Asterales</taxon>
        <taxon>Asteraceae</taxon>
        <taxon>Asteroideae</taxon>
        <taxon>Anthemideae</taxon>
        <taxon>Anthemidinae</taxon>
        <taxon>Tanacetum</taxon>
    </lineage>
</organism>